<evidence type="ECO:0000259" key="1">
    <source>
        <dbReference type="Pfam" id="PF08393"/>
    </source>
</evidence>
<dbReference type="InterPro" id="IPR026983">
    <property type="entry name" value="DHC"/>
</dbReference>
<name>A0A7R8HD11_LEPSM</name>
<gene>
    <name evidence="2" type="ORF">LSAA_14015</name>
</gene>
<protein>
    <submittedName>
        <fullName evidence="2">DNAH</fullName>
    </submittedName>
</protein>
<dbReference type="InterPro" id="IPR013602">
    <property type="entry name" value="Dynein_heavy_linker"/>
</dbReference>
<dbReference type="GO" id="GO:0051959">
    <property type="term" value="F:dynein light intermediate chain binding"/>
    <property type="evidence" value="ECO:0007669"/>
    <property type="project" value="InterPro"/>
</dbReference>
<evidence type="ECO:0000313" key="3">
    <source>
        <dbReference type="Proteomes" id="UP000675881"/>
    </source>
</evidence>
<evidence type="ECO:0000313" key="2">
    <source>
        <dbReference type="EMBL" id="CAF3025418.1"/>
    </source>
</evidence>
<sequence>MSQTIELFSTLWHMALDFHEKYERWYNGPLKGLDPNEIQKMVEEMLENATKLAKVFSDTPSARRIAETMRSKIEKFRAYLPVLHTLCNSGMRDRHWDQISAANGVTHL</sequence>
<keyword evidence="3" id="KW-1185">Reference proteome</keyword>
<dbReference type="GO" id="GO:0030286">
    <property type="term" value="C:dynein complex"/>
    <property type="evidence" value="ECO:0007669"/>
    <property type="project" value="InterPro"/>
</dbReference>
<reference evidence="2" key="1">
    <citation type="submission" date="2021-02" db="EMBL/GenBank/DDBJ databases">
        <authorList>
            <person name="Bekaert M."/>
        </authorList>
    </citation>
    <scope>NUCLEOTIDE SEQUENCE</scope>
    <source>
        <strain evidence="2">IoA-00</strain>
    </source>
</reference>
<dbReference type="Pfam" id="PF08393">
    <property type="entry name" value="DHC_N2"/>
    <property type="match status" value="1"/>
</dbReference>
<dbReference type="EMBL" id="HG994587">
    <property type="protein sequence ID" value="CAF3025418.1"/>
    <property type="molecule type" value="Genomic_DNA"/>
</dbReference>
<dbReference type="GO" id="GO:0045505">
    <property type="term" value="F:dynein intermediate chain binding"/>
    <property type="evidence" value="ECO:0007669"/>
    <property type="project" value="InterPro"/>
</dbReference>
<dbReference type="PANTHER" id="PTHR45703:SF1">
    <property type="entry name" value="DYNEINS HEAVY CHAIN"/>
    <property type="match status" value="1"/>
</dbReference>
<dbReference type="Proteomes" id="UP000675881">
    <property type="component" value="Chromosome 8"/>
</dbReference>
<dbReference type="OrthoDB" id="5593012at2759"/>
<accession>A0A7R8HD11</accession>
<dbReference type="PANTHER" id="PTHR45703">
    <property type="entry name" value="DYNEIN HEAVY CHAIN"/>
    <property type="match status" value="1"/>
</dbReference>
<dbReference type="GO" id="GO:0007018">
    <property type="term" value="P:microtubule-based movement"/>
    <property type="evidence" value="ECO:0007669"/>
    <property type="project" value="InterPro"/>
</dbReference>
<feature type="domain" description="Dynein heavy chain linker" evidence="1">
    <location>
        <begin position="2"/>
        <end position="102"/>
    </location>
</feature>
<dbReference type="AlphaFoldDB" id="A0A7R8HD11"/>
<proteinExistence type="predicted"/>
<organism evidence="2 3">
    <name type="scientific">Lepeophtheirus salmonis</name>
    <name type="common">Salmon louse</name>
    <name type="synonym">Caligus salmonis</name>
    <dbReference type="NCBI Taxonomy" id="72036"/>
    <lineage>
        <taxon>Eukaryota</taxon>
        <taxon>Metazoa</taxon>
        <taxon>Ecdysozoa</taxon>
        <taxon>Arthropoda</taxon>
        <taxon>Crustacea</taxon>
        <taxon>Multicrustacea</taxon>
        <taxon>Hexanauplia</taxon>
        <taxon>Copepoda</taxon>
        <taxon>Siphonostomatoida</taxon>
        <taxon>Caligidae</taxon>
        <taxon>Lepeophtheirus</taxon>
    </lineage>
</organism>